<keyword evidence="2" id="KW-0067">ATP-binding</keyword>
<keyword evidence="1" id="KW-0547">Nucleotide-binding</keyword>
<evidence type="ECO:0000313" key="4">
    <source>
        <dbReference type="EMBL" id="CAH3105926.1"/>
    </source>
</evidence>
<evidence type="ECO:0000256" key="2">
    <source>
        <dbReference type="ARBA" id="ARBA00022840"/>
    </source>
</evidence>
<organism evidence="4 5">
    <name type="scientific">Pocillopora meandrina</name>
    <dbReference type="NCBI Taxonomy" id="46732"/>
    <lineage>
        <taxon>Eukaryota</taxon>
        <taxon>Metazoa</taxon>
        <taxon>Cnidaria</taxon>
        <taxon>Anthozoa</taxon>
        <taxon>Hexacorallia</taxon>
        <taxon>Scleractinia</taxon>
        <taxon>Astrocoeniina</taxon>
        <taxon>Pocilloporidae</taxon>
        <taxon>Pocillopora</taxon>
    </lineage>
</organism>
<feature type="domain" description="NACHT" evidence="3">
    <location>
        <begin position="517"/>
        <end position="836"/>
    </location>
</feature>
<accession>A0AAU9WB94</accession>
<dbReference type="Proteomes" id="UP001159428">
    <property type="component" value="Unassembled WGS sequence"/>
</dbReference>
<dbReference type="CDD" id="cd03801">
    <property type="entry name" value="GT4_PimA-like"/>
    <property type="match status" value="1"/>
</dbReference>
<dbReference type="InterPro" id="IPR027417">
    <property type="entry name" value="P-loop_NTPase"/>
</dbReference>
<name>A0AAU9WB94_9CNID</name>
<dbReference type="PROSITE" id="PS50837">
    <property type="entry name" value="NACHT"/>
    <property type="match status" value="1"/>
</dbReference>
<reference evidence="4 5" key="1">
    <citation type="submission" date="2022-05" db="EMBL/GenBank/DDBJ databases">
        <authorList>
            <consortium name="Genoscope - CEA"/>
            <person name="William W."/>
        </authorList>
    </citation>
    <scope>NUCLEOTIDE SEQUENCE [LARGE SCALE GENOMIC DNA]</scope>
</reference>
<dbReference type="Gene3D" id="3.80.10.10">
    <property type="entry name" value="Ribonuclease Inhibitor"/>
    <property type="match status" value="4"/>
</dbReference>
<comment type="caution">
    <text evidence="4">The sequence shown here is derived from an EMBL/GenBank/DDBJ whole genome shotgun (WGS) entry which is preliminary data.</text>
</comment>
<evidence type="ECO:0000256" key="1">
    <source>
        <dbReference type="ARBA" id="ARBA00022741"/>
    </source>
</evidence>
<dbReference type="SUPFAM" id="SSF52540">
    <property type="entry name" value="P-loop containing nucleoside triphosphate hydrolases"/>
    <property type="match status" value="1"/>
</dbReference>
<gene>
    <name evidence="4" type="ORF">PMEA_00002064</name>
</gene>
<dbReference type="Pfam" id="PF05729">
    <property type="entry name" value="NACHT"/>
    <property type="match status" value="1"/>
</dbReference>
<evidence type="ECO:0000313" key="5">
    <source>
        <dbReference type="Proteomes" id="UP001159428"/>
    </source>
</evidence>
<feature type="non-terminal residue" evidence="4">
    <location>
        <position position="1"/>
    </location>
</feature>
<keyword evidence="5" id="KW-1185">Reference proteome</keyword>
<dbReference type="Pfam" id="PF20706">
    <property type="entry name" value="GT4-conflict"/>
    <property type="match status" value="1"/>
</dbReference>
<dbReference type="InterPro" id="IPR032675">
    <property type="entry name" value="LRR_dom_sf"/>
</dbReference>
<dbReference type="SUPFAM" id="SSF53756">
    <property type="entry name" value="UDP-Glycosyltransferase/glycogen phosphorylase"/>
    <property type="match status" value="1"/>
</dbReference>
<dbReference type="PANTHER" id="PTHR46844:SF1">
    <property type="entry name" value="SLR5058 PROTEIN"/>
    <property type="match status" value="1"/>
</dbReference>
<dbReference type="EMBL" id="CALNXJ010000010">
    <property type="protein sequence ID" value="CAH3105926.1"/>
    <property type="molecule type" value="Genomic_DNA"/>
</dbReference>
<dbReference type="GO" id="GO:0005524">
    <property type="term" value="F:ATP binding"/>
    <property type="evidence" value="ECO:0007669"/>
    <property type="project" value="UniProtKB-KW"/>
</dbReference>
<dbReference type="InterPro" id="IPR007111">
    <property type="entry name" value="NACHT_NTPase"/>
</dbReference>
<dbReference type="Gene3D" id="3.40.50.300">
    <property type="entry name" value="P-loop containing nucleotide triphosphate hydrolases"/>
    <property type="match status" value="1"/>
</dbReference>
<dbReference type="PANTHER" id="PTHR46844">
    <property type="entry name" value="SLR5058 PROTEIN"/>
    <property type="match status" value="1"/>
</dbReference>
<protein>
    <recommendedName>
        <fullName evidence="3">NACHT domain-containing protein</fullName>
    </recommendedName>
</protein>
<sequence>CALLPLKNLATPSEASSLQEGQQNRRLKVTLLSGEWRSSTDREVSTISRELAIQLAKHPNVEVSVFLPECSEEDKRNAASHKIQLVEAGELPGYEPLFSLSSLPRDHDVDCVIGHGVHLGKQIPLIKRNTDCRWIQVVHSVHEEVGMFKNITEGQRLQQTEVKLCKMADEVVAIGPKVAEAYKRFLCSAKEEKTILDLTPGVFSEFLNVVQATDERRTFCVLVIGSGDSCEDFNVKGFNMAAEAIAELKDASYQLKFLYSQREKAEEIANKLLQHGISRNQLILRSINDSRDMLANLFCEVDLAIMPSRTEGFGLPGLEALSAGLPVLVSGNSGLGEALREVLLGSFFVIDSEDPKDWAREIKAVCQKSRTVRLQESKLLRDCYQETYDWEKPCKILVEKMQNLAFGSSEIRSNTPVRNKRPSSIAVTDQPSKRIRKELTHHDGDRGLLILTRHLTKEYNRRALLKPLPWQNTLRLRLDDVFTRLSIVSRRVTDFKLEDNEVNMFDIFNTLNKGDDAMVLVEGSPGIGKTTFCVKISHDWANKKIPNETTFPVFKLLLLLKCRDIRGNICEAIFDQLFPKDIKKKTKKRLINYIEDIHNQPSILIVLDGLDELPETAESHVNELLDRQRWSFCYILATSRQEKGIFVRQNSNFSVLLQINGFTEADAFQYIRKHFDRVDEQKGESLIQAIKGNTFLRALPSNPLNLLLLCVVFEDYEGNLPSSRTELYHIIVCCLLRRYCAKNNVKAAADDKALEEQFIDSLLALGQLAWRGLQNDRFSFREEELAEFERRKKPLAARKLGLVFKEASAKKINPQHEYHFFHKTFQEYLAALYLAHNLLEEKINVFRDLKLSFDDITRKYNQVFIFVSGIPGEATCNLFRQIGENLKVKCWNWLNCTKQEATFFTECFSESRDAEQMAMTLCSFIPFPQSVISHVGNDIFKGVLSVANAWKCFSQLQLPVHLTVYFESILNLPSVHKFLTSYSRLETIFFSVFSISEEITGLIVGNALQVNSSLHSFTLQTNCRFSSEKAVAIGDNLAANKTLQIVTLKLPGELVEDWATVLEKGLSGDTALTSVVLEIRGSVGKRGLVALKNLLLNRSLQSFGLTIYGNMHDSLAASVAEGLAADLYLKFLTLTVYGRVSCSAFISLQKGVLGNIGLRSLVLKVFGELPENWINICEALYTAKTSSLSLTIEPDVVSKITSSQVACLGPVLLEEKLGVLKLHSLTVKMWGELSDIGASDLCKLVMASRVSCVNLNIHGRVTDGVATCLVKNFDKVNSLSALCMNIRGEVTRDGKSTLQALTCNQKFSSTLDVRDAKTVDEICEEVELSVDDSSSLTSAFTNVETICSRVSKVSLNFDSPISSSEEDWGRSVGDFLSKFVSLTTLHFLINNRGGISKGLVGGLWSGLAQNTTITKLSITFNNCSDMSGDWMGGLGSGITQNTSITTLSITVNNYSGMSGDWMGELGSGLAQNTSITTLSITFDDISHTSEDWVGVLADGLAQNTSITTLSMTVNNYSYMTEEWKCELGSGLAQNRSITTLSITVNNYSDINEELRGDLGKGMGQNTSITTLFITFNNYSYMTEDWVDELGSGLTQNTSITMLSITFNNYSYMSEDSMGKLDRGLARNTSITTLSITFNNYCDMSGNWIGELGSGLKQNTSITTLSITINNYSYISEYWMGGLWRGLAQNTSITTLSITLDNYSNMSGDWMGELGSGLALSTSITTLSITVNNHSDKRVDWIRDLGSVVAQNTSLAILNLTLNSYNNSYEEWINKLCQALSRNTSSIKTFLEVNVFSESNGKP</sequence>
<evidence type="ECO:0000259" key="3">
    <source>
        <dbReference type="PROSITE" id="PS50837"/>
    </source>
</evidence>
<proteinExistence type="predicted"/>
<dbReference type="SUPFAM" id="SSF52047">
    <property type="entry name" value="RNI-like"/>
    <property type="match status" value="2"/>
</dbReference>
<dbReference type="Gene3D" id="3.40.50.2000">
    <property type="entry name" value="Glycogen Phosphorylase B"/>
    <property type="match status" value="2"/>
</dbReference>